<proteinExistence type="predicted"/>
<accession>A0ACB8BIS4</accession>
<gene>
    <name evidence="1" type="ORF">BV22DRAFT_1034337</name>
</gene>
<dbReference type="EMBL" id="MU266408">
    <property type="protein sequence ID" value="KAH7925126.1"/>
    <property type="molecule type" value="Genomic_DNA"/>
</dbReference>
<evidence type="ECO:0000313" key="2">
    <source>
        <dbReference type="Proteomes" id="UP000790709"/>
    </source>
</evidence>
<reference evidence="1" key="1">
    <citation type="journal article" date="2021" name="New Phytol.">
        <title>Evolutionary innovations through gain and loss of genes in the ectomycorrhizal Boletales.</title>
        <authorList>
            <person name="Wu G."/>
            <person name="Miyauchi S."/>
            <person name="Morin E."/>
            <person name="Kuo A."/>
            <person name="Drula E."/>
            <person name="Varga T."/>
            <person name="Kohler A."/>
            <person name="Feng B."/>
            <person name="Cao Y."/>
            <person name="Lipzen A."/>
            <person name="Daum C."/>
            <person name="Hundley H."/>
            <person name="Pangilinan J."/>
            <person name="Johnson J."/>
            <person name="Barry K."/>
            <person name="LaButti K."/>
            <person name="Ng V."/>
            <person name="Ahrendt S."/>
            <person name="Min B."/>
            <person name="Choi I.G."/>
            <person name="Park H."/>
            <person name="Plett J.M."/>
            <person name="Magnuson J."/>
            <person name="Spatafora J.W."/>
            <person name="Nagy L.G."/>
            <person name="Henrissat B."/>
            <person name="Grigoriev I.V."/>
            <person name="Yang Z.L."/>
            <person name="Xu J."/>
            <person name="Martin F.M."/>
        </authorList>
    </citation>
    <scope>NUCLEOTIDE SEQUENCE</scope>
    <source>
        <strain evidence="1">KUC20120723A-06</strain>
    </source>
</reference>
<name>A0ACB8BIS4_9AGAM</name>
<evidence type="ECO:0000313" key="1">
    <source>
        <dbReference type="EMBL" id="KAH7925126.1"/>
    </source>
</evidence>
<sequence length="51" mass="5296">MRATFILTSLALLASQAFGAAVTTTSAAPTTTLHLGPGPECLPQYLPECVY</sequence>
<protein>
    <submittedName>
        <fullName evidence="1">Uncharacterized protein</fullName>
    </submittedName>
</protein>
<organism evidence="1 2">
    <name type="scientific">Leucogyrophana mollusca</name>
    <dbReference type="NCBI Taxonomy" id="85980"/>
    <lineage>
        <taxon>Eukaryota</taxon>
        <taxon>Fungi</taxon>
        <taxon>Dikarya</taxon>
        <taxon>Basidiomycota</taxon>
        <taxon>Agaricomycotina</taxon>
        <taxon>Agaricomycetes</taxon>
        <taxon>Agaricomycetidae</taxon>
        <taxon>Boletales</taxon>
        <taxon>Boletales incertae sedis</taxon>
        <taxon>Leucogyrophana</taxon>
    </lineage>
</organism>
<comment type="caution">
    <text evidence="1">The sequence shown here is derived from an EMBL/GenBank/DDBJ whole genome shotgun (WGS) entry which is preliminary data.</text>
</comment>
<keyword evidence="2" id="KW-1185">Reference proteome</keyword>
<dbReference type="Proteomes" id="UP000790709">
    <property type="component" value="Unassembled WGS sequence"/>
</dbReference>